<feature type="signal peptide" evidence="1">
    <location>
        <begin position="1"/>
        <end position="20"/>
    </location>
</feature>
<protein>
    <submittedName>
        <fullName evidence="2">Uncharacterized protein</fullName>
    </submittedName>
</protein>
<comment type="caution">
    <text evidence="2">The sequence shown here is derived from an EMBL/GenBank/DDBJ whole genome shotgun (WGS) entry which is preliminary data.</text>
</comment>
<name>A0AA36C614_9BILA</name>
<sequence>MSRLAVLIVLVVVALQLSTAEVCKDYLPWCTQGMCETGAQKAKIVETIQSDSVSEKAKTFQLDENYDKPLHELCAKKCGLCK</sequence>
<evidence type="ECO:0000313" key="2">
    <source>
        <dbReference type="EMBL" id="CAJ0560074.1"/>
    </source>
</evidence>
<keyword evidence="1" id="KW-0732">Signal</keyword>
<keyword evidence="3" id="KW-1185">Reference proteome</keyword>
<organism evidence="2 3">
    <name type="scientific">Mesorhabditis spiculigera</name>
    <dbReference type="NCBI Taxonomy" id="96644"/>
    <lineage>
        <taxon>Eukaryota</taxon>
        <taxon>Metazoa</taxon>
        <taxon>Ecdysozoa</taxon>
        <taxon>Nematoda</taxon>
        <taxon>Chromadorea</taxon>
        <taxon>Rhabditida</taxon>
        <taxon>Rhabditina</taxon>
        <taxon>Rhabditomorpha</taxon>
        <taxon>Rhabditoidea</taxon>
        <taxon>Rhabditidae</taxon>
        <taxon>Mesorhabditinae</taxon>
        <taxon>Mesorhabditis</taxon>
    </lineage>
</organism>
<dbReference type="EMBL" id="CATQJA010000411">
    <property type="protein sequence ID" value="CAJ0560074.1"/>
    <property type="molecule type" value="Genomic_DNA"/>
</dbReference>
<evidence type="ECO:0000313" key="3">
    <source>
        <dbReference type="Proteomes" id="UP001177023"/>
    </source>
</evidence>
<dbReference type="Proteomes" id="UP001177023">
    <property type="component" value="Unassembled WGS sequence"/>
</dbReference>
<accession>A0AA36C614</accession>
<evidence type="ECO:0000256" key="1">
    <source>
        <dbReference type="SAM" id="SignalP"/>
    </source>
</evidence>
<dbReference type="AlphaFoldDB" id="A0AA36C614"/>
<proteinExistence type="predicted"/>
<feature type="non-terminal residue" evidence="2">
    <location>
        <position position="82"/>
    </location>
</feature>
<reference evidence="2" key="1">
    <citation type="submission" date="2023-06" db="EMBL/GenBank/DDBJ databases">
        <authorList>
            <person name="Delattre M."/>
        </authorList>
    </citation>
    <scope>NUCLEOTIDE SEQUENCE</scope>
    <source>
        <strain evidence="2">AF72</strain>
    </source>
</reference>
<feature type="chain" id="PRO_5041364802" evidence="1">
    <location>
        <begin position="21"/>
        <end position="82"/>
    </location>
</feature>
<gene>
    <name evidence="2" type="ORF">MSPICULIGERA_LOCUS1454</name>
</gene>